<evidence type="ECO:0000256" key="1">
    <source>
        <dbReference type="RuleBase" id="RU365067"/>
    </source>
</evidence>
<reference evidence="2 3" key="1">
    <citation type="journal article" date="2007" name="Proc. Natl. Acad. Sci. U.S.A.">
        <title>The tiny eukaryote Ostreococcus provides genomic insights into the paradox of plankton speciation.</title>
        <authorList>
            <person name="Palenik B."/>
            <person name="Grimwood J."/>
            <person name="Aerts A."/>
            <person name="Rouze P."/>
            <person name="Salamov A."/>
            <person name="Putnam N."/>
            <person name="Dupont C."/>
            <person name="Jorgensen R."/>
            <person name="Derelle E."/>
            <person name="Rombauts S."/>
            <person name="Zhou K."/>
            <person name="Otillar R."/>
            <person name="Merchant S.S."/>
            <person name="Podell S."/>
            <person name="Gaasterland T."/>
            <person name="Napoli C."/>
            <person name="Gendler K."/>
            <person name="Manuell A."/>
            <person name="Tai V."/>
            <person name="Vallon O."/>
            <person name="Piganeau G."/>
            <person name="Jancek S."/>
            <person name="Heijde M."/>
            <person name="Jabbari K."/>
            <person name="Bowler C."/>
            <person name="Lohr M."/>
            <person name="Robbens S."/>
            <person name="Werner G."/>
            <person name="Dubchak I."/>
            <person name="Pazour G.J."/>
            <person name="Ren Q."/>
            <person name="Paulsen I."/>
            <person name="Delwiche C."/>
            <person name="Schmutz J."/>
            <person name="Rokhsar D."/>
            <person name="Van de Peer Y."/>
            <person name="Moreau H."/>
            <person name="Grigoriev I.V."/>
        </authorList>
    </citation>
    <scope>NUCLEOTIDE SEQUENCE [LARGE SCALE GENOMIC DNA]</scope>
    <source>
        <strain evidence="2 3">CCE9901</strain>
    </source>
</reference>
<protein>
    <recommendedName>
        <fullName evidence="1">Protein RFT1 homolog</fullName>
    </recommendedName>
</protein>
<evidence type="ECO:0000313" key="3">
    <source>
        <dbReference type="Proteomes" id="UP000001568"/>
    </source>
</evidence>
<dbReference type="GO" id="GO:0006488">
    <property type="term" value="P:dolichol-linked oligosaccharide biosynthetic process"/>
    <property type="evidence" value="ECO:0007669"/>
    <property type="project" value="InterPro"/>
</dbReference>
<comment type="function">
    <text evidence="1">Intramembrane glycolipid transporter that operates in the biosynthetic pathway of dolichol-linked oligosaccharides, the glycan precursors employed in protein asparagine (N)-glycosylation. The sequential addition of sugars to dolichol pyrophosphate produces dolichol-linked oligosaccharides containing fourteen sugars, including two GlcNAcs, nine mannoses and three glucoses. Once assembled, the oligosaccharide is transferred from the lipid to nascent proteins by oligosaccharyltransferases. The assembly of dolichol-linked oligosaccharides begins on the cytosolic side of the endoplasmic reticulum membrane and finishes in its lumen. RFT1 could mediate the translocation of the cytosolically oriented intermediate DolPP-GlcNAc2Man5, produced by ALG11, into the ER lumen where dolichol-linked oligosaccharides assembly continues. However, the intramembrane lipid transporter activity could not be confirmed in vitro.</text>
</comment>
<organism evidence="2 3">
    <name type="scientific">Ostreococcus lucimarinus (strain CCE9901)</name>
    <dbReference type="NCBI Taxonomy" id="436017"/>
    <lineage>
        <taxon>Eukaryota</taxon>
        <taxon>Viridiplantae</taxon>
        <taxon>Chlorophyta</taxon>
        <taxon>Mamiellophyceae</taxon>
        <taxon>Mamiellales</taxon>
        <taxon>Bathycoccaceae</taxon>
        <taxon>Ostreococcus</taxon>
    </lineage>
</organism>
<dbReference type="KEGG" id="olu:OSTLU_31071"/>
<accession>A4RVR5</accession>
<dbReference type="GO" id="GO:0005789">
    <property type="term" value="C:endoplasmic reticulum membrane"/>
    <property type="evidence" value="ECO:0007669"/>
    <property type="project" value="UniProtKB-SubCell"/>
</dbReference>
<keyword evidence="1" id="KW-0472">Membrane</keyword>
<evidence type="ECO:0000313" key="2">
    <source>
        <dbReference type="EMBL" id="ABO95485.1"/>
    </source>
</evidence>
<dbReference type="HOGENOM" id="CLU_2137701_0_0_1"/>
<dbReference type="Pfam" id="PF04506">
    <property type="entry name" value="Rft-1"/>
    <property type="match status" value="1"/>
</dbReference>
<dbReference type="Gramene" id="ABO95485">
    <property type="protein sequence ID" value="ABO95485"/>
    <property type="gene ID" value="OSTLU_31071"/>
</dbReference>
<keyword evidence="1" id="KW-1133">Transmembrane helix</keyword>
<dbReference type="InterPro" id="IPR007594">
    <property type="entry name" value="RFT1"/>
</dbReference>
<gene>
    <name evidence="2" type="ORF">OSTLU_31071</name>
</gene>
<dbReference type="GeneID" id="5001451"/>
<name>A4RVR5_OSTLU</name>
<proteinExistence type="inferred from homology"/>
<dbReference type="Proteomes" id="UP000001568">
    <property type="component" value="Chromosome 4"/>
</dbReference>
<feature type="transmembrane region" description="Helical" evidence="1">
    <location>
        <begin position="6"/>
        <end position="25"/>
    </location>
</feature>
<comment type="caution">
    <text evidence="1">Lacks conserved residue(s) required for the propagation of feature annotation.</text>
</comment>
<dbReference type="RefSeq" id="XP_001417192.1">
    <property type="nucleotide sequence ID" value="XM_001417155.1"/>
</dbReference>
<comment type="subcellular location">
    <subcellularLocation>
        <location evidence="1">Endoplasmic reticulum membrane</location>
        <topology evidence="1">Multi-pass membrane protein</topology>
    </subcellularLocation>
</comment>
<dbReference type="EMBL" id="CP000584">
    <property type="protein sequence ID" value="ABO95485.1"/>
    <property type="molecule type" value="Genomic_DNA"/>
</dbReference>
<comment type="similarity">
    <text evidence="1">Belongs to the RFT1 family.</text>
</comment>
<keyword evidence="3" id="KW-1185">Reference proteome</keyword>
<dbReference type="OMA" id="MWYASIS"/>
<dbReference type="AlphaFoldDB" id="A4RVR5"/>
<feature type="transmembrane region" description="Helical" evidence="1">
    <location>
        <begin position="75"/>
        <end position="98"/>
    </location>
</feature>
<keyword evidence="1" id="KW-0812">Transmembrane</keyword>
<feature type="transmembrane region" description="Helical" evidence="1">
    <location>
        <begin position="45"/>
        <end position="63"/>
    </location>
</feature>
<sequence length="113" mass="12677">MLQRRLGPVALLVANALSMIVRITFTSSYIRKRFASQKANARLKFLSKTYLSALVIFSIVARLSDQALRRDPSALGLLAHTGCGAIILAILLVTLYFYERDAFLYLSRHDKSD</sequence>